<reference evidence="1" key="1">
    <citation type="submission" date="2021-01" db="EMBL/GenBank/DDBJ databases">
        <authorList>
            <person name="Corre E."/>
            <person name="Pelletier E."/>
            <person name="Niang G."/>
            <person name="Scheremetjew M."/>
            <person name="Finn R."/>
            <person name="Kale V."/>
            <person name="Holt S."/>
            <person name="Cochrane G."/>
            <person name="Meng A."/>
            <person name="Brown T."/>
            <person name="Cohen L."/>
        </authorList>
    </citation>
    <scope>NUCLEOTIDE SEQUENCE</scope>
    <source>
        <strain evidence="1">NIES-2562</strain>
    </source>
</reference>
<name>A0A7S3GHN0_9EUKA</name>
<accession>A0A7S3GHN0</accession>
<protein>
    <submittedName>
        <fullName evidence="1">Uncharacterized protein</fullName>
    </submittedName>
</protein>
<dbReference type="AlphaFoldDB" id="A0A7S3GHN0"/>
<organism evidence="1">
    <name type="scientific">Palpitomonas bilix</name>
    <dbReference type="NCBI Taxonomy" id="652834"/>
    <lineage>
        <taxon>Eukaryota</taxon>
        <taxon>Eukaryota incertae sedis</taxon>
    </lineage>
</organism>
<proteinExistence type="predicted"/>
<gene>
    <name evidence="1" type="ORF">PBIL07802_LOCUS28807</name>
</gene>
<sequence length="224" mass="25376">MYYLRGTHLCMFVNQTESVLLHLLYFKTGPNPSFTFYCEIMAAADATNQNTEAQGKINDPSKKGANKPSSFLEQLLYYYLQYPCRAAAAEKSDQACMRIKYNLLRSLELLEASVVFKPKKGKPHGDRSRDLTPKEIQDIKQESGSGRTLQSAVAGRSAKRIKEYCEKLHMFAGDLVSKEEKDILLRLMRNTMMRVDQVQQLGSTTVVCRGLPFVMVMANWLASL</sequence>
<evidence type="ECO:0000313" key="1">
    <source>
        <dbReference type="EMBL" id="CAE0266467.1"/>
    </source>
</evidence>
<dbReference type="EMBL" id="HBIB01044159">
    <property type="protein sequence ID" value="CAE0266467.1"/>
    <property type="molecule type" value="Transcribed_RNA"/>
</dbReference>